<evidence type="ECO:0000313" key="2">
    <source>
        <dbReference type="Proteomes" id="UP000828390"/>
    </source>
</evidence>
<protein>
    <submittedName>
        <fullName evidence="1">Uncharacterized protein</fullName>
    </submittedName>
</protein>
<name>A0A9D4FS47_DREPO</name>
<organism evidence="1 2">
    <name type="scientific">Dreissena polymorpha</name>
    <name type="common">Zebra mussel</name>
    <name type="synonym">Mytilus polymorpha</name>
    <dbReference type="NCBI Taxonomy" id="45954"/>
    <lineage>
        <taxon>Eukaryota</taxon>
        <taxon>Metazoa</taxon>
        <taxon>Spiralia</taxon>
        <taxon>Lophotrochozoa</taxon>
        <taxon>Mollusca</taxon>
        <taxon>Bivalvia</taxon>
        <taxon>Autobranchia</taxon>
        <taxon>Heteroconchia</taxon>
        <taxon>Euheterodonta</taxon>
        <taxon>Imparidentia</taxon>
        <taxon>Neoheterodontei</taxon>
        <taxon>Myida</taxon>
        <taxon>Dreissenoidea</taxon>
        <taxon>Dreissenidae</taxon>
        <taxon>Dreissena</taxon>
    </lineage>
</organism>
<accession>A0A9D4FS47</accession>
<gene>
    <name evidence="1" type="ORF">DPMN_154616</name>
</gene>
<reference evidence="1" key="1">
    <citation type="journal article" date="2019" name="bioRxiv">
        <title>The Genome of the Zebra Mussel, Dreissena polymorpha: A Resource for Invasive Species Research.</title>
        <authorList>
            <person name="McCartney M.A."/>
            <person name="Auch B."/>
            <person name="Kono T."/>
            <person name="Mallez S."/>
            <person name="Zhang Y."/>
            <person name="Obille A."/>
            <person name="Becker A."/>
            <person name="Abrahante J.E."/>
            <person name="Garbe J."/>
            <person name="Badalamenti J.P."/>
            <person name="Herman A."/>
            <person name="Mangelson H."/>
            <person name="Liachko I."/>
            <person name="Sullivan S."/>
            <person name="Sone E.D."/>
            <person name="Koren S."/>
            <person name="Silverstein K.A.T."/>
            <person name="Beckman K.B."/>
            <person name="Gohl D.M."/>
        </authorList>
    </citation>
    <scope>NUCLEOTIDE SEQUENCE</scope>
    <source>
        <strain evidence="1">Duluth1</strain>
        <tissue evidence="1">Whole animal</tissue>
    </source>
</reference>
<comment type="caution">
    <text evidence="1">The sequence shown here is derived from an EMBL/GenBank/DDBJ whole genome shotgun (WGS) entry which is preliminary data.</text>
</comment>
<proteinExistence type="predicted"/>
<sequence length="132" mass="15194">MLCICCLSTLFKDTSHLMTSCSASFIEDRLMFCYGGFYVQFQHERESFDCSNDIVGDALLLGVEFGEVIHPALHLLLLVMDDLFSVEKQFYGSKDTNNADRLYPPMIVAFRYKLLIWHVILMDIKYVSFPAD</sequence>
<dbReference type="Proteomes" id="UP000828390">
    <property type="component" value="Unassembled WGS sequence"/>
</dbReference>
<evidence type="ECO:0000313" key="1">
    <source>
        <dbReference type="EMBL" id="KAH3800972.1"/>
    </source>
</evidence>
<dbReference type="EMBL" id="JAIWYP010000007">
    <property type="protein sequence ID" value="KAH3800972.1"/>
    <property type="molecule type" value="Genomic_DNA"/>
</dbReference>
<reference evidence="1" key="2">
    <citation type="submission" date="2020-11" db="EMBL/GenBank/DDBJ databases">
        <authorList>
            <person name="McCartney M.A."/>
            <person name="Auch B."/>
            <person name="Kono T."/>
            <person name="Mallez S."/>
            <person name="Becker A."/>
            <person name="Gohl D.M."/>
            <person name="Silverstein K.A.T."/>
            <person name="Koren S."/>
            <person name="Bechman K.B."/>
            <person name="Herman A."/>
            <person name="Abrahante J.E."/>
            <person name="Garbe J."/>
        </authorList>
    </citation>
    <scope>NUCLEOTIDE SEQUENCE</scope>
    <source>
        <strain evidence="1">Duluth1</strain>
        <tissue evidence="1">Whole animal</tissue>
    </source>
</reference>
<keyword evidence="2" id="KW-1185">Reference proteome</keyword>
<dbReference type="AlphaFoldDB" id="A0A9D4FS47"/>